<evidence type="ECO:0000256" key="4">
    <source>
        <dbReference type="ARBA" id="ARBA00023284"/>
    </source>
</evidence>
<reference evidence="7 9" key="1">
    <citation type="submission" date="2016-11" db="EMBL/GenBank/DDBJ databases">
        <authorList>
            <person name="Jaros S."/>
            <person name="Januszkiewicz K."/>
            <person name="Wedrychowicz H."/>
        </authorList>
    </citation>
    <scope>NUCLEOTIDE SEQUENCE [LARGE SCALE GENOMIC DNA]</scope>
    <source>
        <strain evidence="7 9">DSM 784</strain>
    </source>
</reference>
<dbReference type="GO" id="GO:0016209">
    <property type="term" value="F:antioxidant activity"/>
    <property type="evidence" value="ECO:0007669"/>
    <property type="project" value="InterPro"/>
</dbReference>
<dbReference type="InterPro" id="IPR036249">
    <property type="entry name" value="Thioredoxin-like_sf"/>
</dbReference>
<dbReference type="InterPro" id="IPR025380">
    <property type="entry name" value="DUF4369"/>
</dbReference>
<dbReference type="Pfam" id="PF00578">
    <property type="entry name" value="AhpC-TSA"/>
    <property type="match status" value="1"/>
</dbReference>
<dbReference type="EMBL" id="CP140154">
    <property type="protein sequence ID" value="WQG89874.1"/>
    <property type="molecule type" value="Genomic_DNA"/>
</dbReference>
<comment type="subcellular location">
    <subcellularLocation>
        <location evidence="1">Cell envelope</location>
    </subcellularLocation>
</comment>
<dbReference type="GO" id="GO:0016491">
    <property type="term" value="F:oxidoreductase activity"/>
    <property type="evidence" value="ECO:0007669"/>
    <property type="project" value="InterPro"/>
</dbReference>
<dbReference type="PROSITE" id="PS00194">
    <property type="entry name" value="THIOREDOXIN_1"/>
    <property type="match status" value="1"/>
</dbReference>
<gene>
    <name evidence="7" type="ORF">SAMN05661012_05574</name>
    <name evidence="8" type="ORF">SR876_00065</name>
</gene>
<sequence>MMSKVTMLLVVLAGSFGIAKAQQHFVIKGKLGHVKEPAKVYIMYFNRYMQTDSAEVRNNEFTLSGVAGLKQRVNIFLRQGGQGGNSRYSSDQLAIYLEEGVIEVSSPDSLLHAKLGGSQLNKDQQELISSMGNVKQLQAGIIAQFRSEPDSVKRMNLMEDYKQLDVLLQTNLAGFIQSHPNSLVAMHALRSNFNPVDNVELATNLFNSMSDSIKASSSGELYKESIENVFKLSVGKPAPDFVAKDLNGTEKHLSDFKGKYVLLDFWASWCGPCRRESPNLVESYAKFSSKQFEIISFSVDKEADDWKKAVEKDQYTWTNLVDYIDPAASVAKLYGITALPTNFLLDPSGKIIALNLRGEELAKQLTAILN</sequence>
<dbReference type="STRING" id="1004.SAMN05661012_05574"/>
<dbReference type="PROSITE" id="PS51352">
    <property type="entry name" value="THIOREDOXIN_2"/>
    <property type="match status" value="1"/>
</dbReference>
<dbReference type="InterPro" id="IPR013766">
    <property type="entry name" value="Thioredoxin_domain"/>
</dbReference>
<keyword evidence="5" id="KW-0732">Signal</keyword>
<protein>
    <submittedName>
        <fullName evidence="7">Peroxiredoxin</fullName>
    </submittedName>
    <submittedName>
        <fullName evidence="8">TlpA disulfide reductase family protein</fullName>
    </submittedName>
</protein>
<dbReference type="Gene3D" id="3.40.30.10">
    <property type="entry name" value="Glutaredoxin"/>
    <property type="match status" value="1"/>
</dbReference>
<dbReference type="AlphaFoldDB" id="A0A1K1SJQ3"/>
<dbReference type="EMBL" id="FPIZ01000024">
    <property type="protein sequence ID" value="SFW84542.1"/>
    <property type="molecule type" value="Genomic_DNA"/>
</dbReference>
<evidence type="ECO:0000313" key="7">
    <source>
        <dbReference type="EMBL" id="SFW84542.1"/>
    </source>
</evidence>
<keyword evidence="2" id="KW-0201">Cytochrome c-type biogenesis</keyword>
<evidence type="ECO:0000256" key="5">
    <source>
        <dbReference type="SAM" id="SignalP"/>
    </source>
</evidence>
<evidence type="ECO:0000256" key="3">
    <source>
        <dbReference type="ARBA" id="ARBA00023157"/>
    </source>
</evidence>
<keyword evidence="10" id="KW-1185">Reference proteome</keyword>
<feature type="chain" id="PRO_5012566328" evidence="5">
    <location>
        <begin position="22"/>
        <end position="370"/>
    </location>
</feature>
<reference evidence="8 10" key="2">
    <citation type="submission" date="2023-11" db="EMBL/GenBank/DDBJ databases">
        <title>MicrobeMod: A computational toolkit for identifying prokaryotic methylation and restriction-modification with nanopore sequencing.</title>
        <authorList>
            <person name="Crits-Christoph A."/>
            <person name="Kang S.C."/>
            <person name="Lee H."/>
            <person name="Ostrov N."/>
        </authorList>
    </citation>
    <scope>NUCLEOTIDE SEQUENCE [LARGE SCALE GENOMIC DNA]</scope>
    <source>
        <strain evidence="8 10">ATCC 23090</strain>
    </source>
</reference>
<evidence type="ECO:0000256" key="2">
    <source>
        <dbReference type="ARBA" id="ARBA00022748"/>
    </source>
</evidence>
<dbReference type="InterPro" id="IPR050553">
    <property type="entry name" value="Thioredoxin_ResA/DsbE_sf"/>
</dbReference>
<dbReference type="OrthoDB" id="9794348at2"/>
<dbReference type="CDD" id="cd02966">
    <property type="entry name" value="TlpA_like_family"/>
    <property type="match status" value="1"/>
</dbReference>
<dbReference type="GO" id="GO:0030313">
    <property type="term" value="C:cell envelope"/>
    <property type="evidence" value="ECO:0007669"/>
    <property type="project" value="UniProtKB-SubCell"/>
</dbReference>
<dbReference type="PANTHER" id="PTHR42852:SF6">
    <property type="entry name" value="THIOL:DISULFIDE INTERCHANGE PROTEIN DSBE"/>
    <property type="match status" value="1"/>
</dbReference>
<feature type="domain" description="Thioredoxin" evidence="6">
    <location>
        <begin position="232"/>
        <end position="370"/>
    </location>
</feature>
<dbReference type="Proteomes" id="UP000183788">
    <property type="component" value="Unassembled WGS sequence"/>
</dbReference>
<evidence type="ECO:0000313" key="9">
    <source>
        <dbReference type="Proteomes" id="UP000183788"/>
    </source>
</evidence>
<dbReference type="RefSeq" id="WP_083571812.1">
    <property type="nucleotide sequence ID" value="NZ_CP139972.1"/>
</dbReference>
<evidence type="ECO:0000313" key="8">
    <source>
        <dbReference type="EMBL" id="WQG89874.1"/>
    </source>
</evidence>
<keyword evidence="4" id="KW-0676">Redox-active center</keyword>
<dbReference type="PANTHER" id="PTHR42852">
    <property type="entry name" value="THIOL:DISULFIDE INTERCHANGE PROTEIN DSBE"/>
    <property type="match status" value="1"/>
</dbReference>
<evidence type="ECO:0000256" key="1">
    <source>
        <dbReference type="ARBA" id="ARBA00004196"/>
    </source>
</evidence>
<dbReference type="Pfam" id="PF14289">
    <property type="entry name" value="DUF4369"/>
    <property type="match status" value="1"/>
</dbReference>
<evidence type="ECO:0000259" key="6">
    <source>
        <dbReference type="PROSITE" id="PS51352"/>
    </source>
</evidence>
<accession>A0A1K1SJQ3</accession>
<feature type="signal peptide" evidence="5">
    <location>
        <begin position="1"/>
        <end position="21"/>
    </location>
</feature>
<proteinExistence type="predicted"/>
<dbReference type="SUPFAM" id="SSF52833">
    <property type="entry name" value="Thioredoxin-like"/>
    <property type="match status" value="1"/>
</dbReference>
<dbReference type="InterPro" id="IPR000866">
    <property type="entry name" value="AhpC/TSA"/>
</dbReference>
<dbReference type="InterPro" id="IPR017937">
    <property type="entry name" value="Thioredoxin_CS"/>
</dbReference>
<keyword evidence="3" id="KW-1015">Disulfide bond</keyword>
<dbReference type="Proteomes" id="UP001326715">
    <property type="component" value="Chromosome"/>
</dbReference>
<organism evidence="7 9">
    <name type="scientific">Chitinophaga sancti</name>
    <dbReference type="NCBI Taxonomy" id="1004"/>
    <lineage>
        <taxon>Bacteria</taxon>
        <taxon>Pseudomonadati</taxon>
        <taxon>Bacteroidota</taxon>
        <taxon>Chitinophagia</taxon>
        <taxon>Chitinophagales</taxon>
        <taxon>Chitinophagaceae</taxon>
        <taxon>Chitinophaga</taxon>
    </lineage>
</organism>
<evidence type="ECO:0000313" key="10">
    <source>
        <dbReference type="Proteomes" id="UP001326715"/>
    </source>
</evidence>
<dbReference type="GO" id="GO:0017004">
    <property type="term" value="P:cytochrome complex assembly"/>
    <property type="evidence" value="ECO:0007669"/>
    <property type="project" value="UniProtKB-KW"/>
</dbReference>
<name>A0A1K1SJQ3_9BACT</name>